<dbReference type="EMBL" id="GBXM01096178">
    <property type="protein sequence ID" value="JAH12399.1"/>
    <property type="molecule type" value="Transcribed_RNA"/>
</dbReference>
<reference evidence="1" key="1">
    <citation type="submission" date="2014-11" db="EMBL/GenBank/DDBJ databases">
        <authorList>
            <person name="Amaro Gonzalez C."/>
        </authorList>
    </citation>
    <scope>NUCLEOTIDE SEQUENCE</scope>
</reference>
<sequence length="58" mass="6871">MPLPPRHDVTHVQNRLYESVHCRFFASPFVPLHVNHRQQKRNINVQFFLSLWLAASSC</sequence>
<organism evidence="1">
    <name type="scientific">Anguilla anguilla</name>
    <name type="common">European freshwater eel</name>
    <name type="synonym">Muraena anguilla</name>
    <dbReference type="NCBI Taxonomy" id="7936"/>
    <lineage>
        <taxon>Eukaryota</taxon>
        <taxon>Metazoa</taxon>
        <taxon>Chordata</taxon>
        <taxon>Craniata</taxon>
        <taxon>Vertebrata</taxon>
        <taxon>Euteleostomi</taxon>
        <taxon>Actinopterygii</taxon>
        <taxon>Neopterygii</taxon>
        <taxon>Teleostei</taxon>
        <taxon>Anguilliformes</taxon>
        <taxon>Anguillidae</taxon>
        <taxon>Anguilla</taxon>
    </lineage>
</organism>
<reference evidence="1" key="2">
    <citation type="journal article" date="2015" name="Fish Shellfish Immunol.">
        <title>Early steps in the European eel (Anguilla anguilla)-Vibrio vulnificus interaction in the gills: Role of the RtxA13 toxin.</title>
        <authorList>
            <person name="Callol A."/>
            <person name="Pajuelo D."/>
            <person name="Ebbesson L."/>
            <person name="Teles M."/>
            <person name="MacKenzie S."/>
            <person name="Amaro C."/>
        </authorList>
    </citation>
    <scope>NUCLEOTIDE SEQUENCE</scope>
</reference>
<proteinExistence type="predicted"/>
<name>A0A0E9Q6N6_ANGAN</name>
<accession>A0A0E9Q6N6</accession>
<protein>
    <submittedName>
        <fullName evidence="1">Uncharacterized protein</fullName>
    </submittedName>
</protein>
<evidence type="ECO:0000313" key="1">
    <source>
        <dbReference type="EMBL" id="JAH12399.1"/>
    </source>
</evidence>
<dbReference type="AlphaFoldDB" id="A0A0E9Q6N6"/>